<feature type="non-terminal residue" evidence="2">
    <location>
        <position position="1"/>
    </location>
</feature>
<dbReference type="InterPro" id="IPR016197">
    <property type="entry name" value="Chromo-like_dom_sf"/>
</dbReference>
<evidence type="ECO:0000313" key="3">
    <source>
        <dbReference type="Proteomes" id="UP001221757"/>
    </source>
</evidence>
<evidence type="ECO:0000256" key="1">
    <source>
        <dbReference type="SAM" id="MobiDB-lite"/>
    </source>
</evidence>
<feature type="region of interest" description="Disordered" evidence="1">
    <location>
        <begin position="1"/>
        <end position="67"/>
    </location>
</feature>
<reference evidence="2" key="1">
    <citation type="submission" date="2023-03" db="EMBL/GenBank/DDBJ databases">
        <title>Massive genome expansion in bonnet fungi (Mycena s.s.) driven by repeated elements and novel gene families across ecological guilds.</title>
        <authorList>
            <consortium name="Lawrence Berkeley National Laboratory"/>
            <person name="Harder C.B."/>
            <person name="Miyauchi S."/>
            <person name="Viragh M."/>
            <person name="Kuo A."/>
            <person name="Thoen E."/>
            <person name="Andreopoulos B."/>
            <person name="Lu D."/>
            <person name="Skrede I."/>
            <person name="Drula E."/>
            <person name="Henrissat B."/>
            <person name="Morin E."/>
            <person name="Kohler A."/>
            <person name="Barry K."/>
            <person name="LaButti K."/>
            <person name="Morin E."/>
            <person name="Salamov A."/>
            <person name="Lipzen A."/>
            <person name="Mereny Z."/>
            <person name="Hegedus B."/>
            <person name="Baldrian P."/>
            <person name="Stursova M."/>
            <person name="Weitz H."/>
            <person name="Taylor A."/>
            <person name="Grigoriev I.V."/>
            <person name="Nagy L.G."/>
            <person name="Martin F."/>
            <person name="Kauserud H."/>
        </authorList>
    </citation>
    <scope>NUCLEOTIDE SEQUENCE</scope>
    <source>
        <strain evidence="2">CBHHK067</strain>
    </source>
</reference>
<evidence type="ECO:0000313" key="2">
    <source>
        <dbReference type="EMBL" id="KAJ7629879.1"/>
    </source>
</evidence>
<proteinExistence type="predicted"/>
<dbReference type="AlphaFoldDB" id="A0AAD7BT85"/>
<dbReference type="Gene3D" id="2.40.50.40">
    <property type="match status" value="1"/>
</dbReference>
<dbReference type="Proteomes" id="UP001221757">
    <property type="component" value="Unassembled WGS sequence"/>
</dbReference>
<feature type="compositionally biased region" description="Acidic residues" evidence="1">
    <location>
        <begin position="1"/>
        <end position="10"/>
    </location>
</feature>
<dbReference type="SUPFAM" id="SSF54160">
    <property type="entry name" value="Chromo domain-like"/>
    <property type="match status" value="1"/>
</dbReference>
<dbReference type="EMBL" id="JARKIE010000528">
    <property type="protein sequence ID" value="KAJ7629879.1"/>
    <property type="molecule type" value="Genomic_DNA"/>
</dbReference>
<comment type="caution">
    <text evidence="2">The sequence shown here is derived from an EMBL/GenBank/DDBJ whole genome shotgun (WGS) entry which is preliminary data.</text>
</comment>
<gene>
    <name evidence="2" type="ORF">B0H17DRAFT_1150423</name>
</gene>
<protein>
    <recommendedName>
        <fullName evidence="4">Chromo domain-containing protein</fullName>
    </recommendedName>
</protein>
<sequence length="130" mass="14335">DDLDSDDEESGTASQSSGGETDPDKGTANPNAAPSARNPRSMAEVESDNEDASDEEETGINSFNGHRWESRRNLEFQVIWIDGNVTWEPLANVNDCAAMEEYLAHRDIDDPLLLSKRKFLISPTPRAKNA</sequence>
<accession>A0AAD7BT85</accession>
<name>A0AAD7BT85_MYCRO</name>
<evidence type="ECO:0008006" key="4">
    <source>
        <dbReference type="Google" id="ProtNLM"/>
    </source>
</evidence>
<organism evidence="2 3">
    <name type="scientific">Mycena rosella</name>
    <name type="common">Pink bonnet</name>
    <name type="synonym">Agaricus rosellus</name>
    <dbReference type="NCBI Taxonomy" id="1033263"/>
    <lineage>
        <taxon>Eukaryota</taxon>
        <taxon>Fungi</taxon>
        <taxon>Dikarya</taxon>
        <taxon>Basidiomycota</taxon>
        <taxon>Agaricomycotina</taxon>
        <taxon>Agaricomycetes</taxon>
        <taxon>Agaricomycetidae</taxon>
        <taxon>Agaricales</taxon>
        <taxon>Marasmiineae</taxon>
        <taxon>Mycenaceae</taxon>
        <taxon>Mycena</taxon>
    </lineage>
</organism>
<feature type="compositionally biased region" description="Acidic residues" evidence="1">
    <location>
        <begin position="45"/>
        <end position="58"/>
    </location>
</feature>
<feature type="compositionally biased region" description="Low complexity" evidence="1">
    <location>
        <begin position="28"/>
        <end position="41"/>
    </location>
</feature>
<keyword evidence="3" id="KW-1185">Reference proteome</keyword>